<protein>
    <submittedName>
        <fullName evidence="5">Cobalamin B12-binding domain-containing protein</fullName>
    </submittedName>
</protein>
<keyword evidence="1" id="KW-0479">Metal-binding</keyword>
<sequence length="215" mass="23034">MIEFEALAEAMGDLDEDVMVESLTQVMDEGGADAQKALEACQKGMDIVGKLFEDGEYFVGDLIYAGELMTKAVDILKDALVTGGDSGEKKTKMILCTVKDDLHDIGKNIVRSMLEAAGFDVMDLGIDVPAGKIVETAKKEDIHIIGLSGVLTLAIDSMKNTVDAFKEAGMRDQVKIVIGGAPVNAEVCEQTGADAWASSPQTTIHYCKEWEQALA</sequence>
<dbReference type="Pfam" id="PF02310">
    <property type="entry name" value="B12-binding"/>
    <property type="match status" value="1"/>
</dbReference>
<evidence type="ECO:0000256" key="1">
    <source>
        <dbReference type="ARBA" id="ARBA00022723"/>
    </source>
</evidence>
<dbReference type="InterPro" id="IPR050554">
    <property type="entry name" value="Met_Synthase/Corrinoid"/>
</dbReference>
<evidence type="ECO:0000259" key="3">
    <source>
        <dbReference type="PROSITE" id="PS51332"/>
    </source>
</evidence>
<dbReference type="Gene3D" id="3.40.50.280">
    <property type="entry name" value="Cobalamin-binding domain"/>
    <property type="match status" value="1"/>
</dbReference>
<dbReference type="Proteomes" id="UP000515860">
    <property type="component" value="Chromosome"/>
</dbReference>
<dbReference type="RefSeq" id="WP_118646903.1">
    <property type="nucleotide sequence ID" value="NZ_CP060635.1"/>
</dbReference>
<dbReference type="PANTHER" id="PTHR45833">
    <property type="entry name" value="METHIONINE SYNTHASE"/>
    <property type="match status" value="1"/>
</dbReference>
<dbReference type="GO" id="GO:0046653">
    <property type="term" value="P:tetrahydrofolate metabolic process"/>
    <property type="evidence" value="ECO:0007669"/>
    <property type="project" value="TreeGrafter"/>
</dbReference>
<dbReference type="InterPro" id="IPR036594">
    <property type="entry name" value="Meth_synthase_dom"/>
</dbReference>
<dbReference type="InterPro" id="IPR006158">
    <property type="entry name" value="Cobalamin-bd"/>
</dbReference>
<dbReference type="GO" id="GO:0046872">
    <property type="term" value="F:metal ion binding"/>
    <property type="evidence" value="ECO:0007669"/>
    <property type="project" value="UniProtKB-KW"/>
</dbReference>
<feature type="domain" description="B12-binding" evidence="3">
    <location>
        <begin position="90"/>
        <end position="215"/>
    </location>
</feature>
<dbReference type="PROSITE" id="PS51332">
    <property type="entry name" value="B12_BINDING"/>
    <property type="match status" value="1"/>
</dbReference>
<dbReference type="GO" id="GO:0031419">
    <property type="term" value="F:cobalamin binding"/>
    <property type="evidence" value="ECO:0007669"/>
    <property type="project" value="InterPro"/>
</dbReference>
<dbReference type="SUPFAM" id="SSF47644">
    <property type="entry name" value="Methionine synthase domain"/>
    <property type="match status" value="1"/>
</dbReference>
<dbReference type="EMBL" id="CP060635">
    <property type="protein sequence ID" value="QNM09920.1"/>
    <property type="molecule type" value="Genomic_DNA"/>
</dbReference>
<dbReference type="AlphaFoldDB" id="A0A7G9GGI8"/>
<dbReference type="KEGG" id="whj:H9Q79_06465"/>
<dbReference type="GO" id="GO:0008705">
    <property type="term" value="F:methionine synthase activity"/>
    <property type="evidence" value="ECO:0007669"/>
    <property type="project" value="TreeGrafter"/>
</dbReference>
<dbReference type="GO" id="GO:0005829">
    <property type="term" value="C:cytosol"/>
    <property type="evidence" value="ECO:0007669"/>
    <property type="project" value="TreeGrafter"/>
</dbReference>
<dbReference type="SMART" id="SM01018">
    <property type="entry name" value="B12-binding_2"/>
    <property type="match status" value="1"/>
</dbReference>
<dbReference type="Gene3D" id="1.10.1240.10">
    <property type="entry name" value="Methionine synthase domain"/>
    <property type="match status" value="1"/>
</dbReference>
<name>A0A7G9GGI8_9FIRM</name>
<evidence type="ECO:0000259" key="4">
    <source>
        <dbReference type="PROSITE" id="PS51337"/>
    </source>
</evidence>
<organism evidence="5 6">
    <name type="scientific">Wansuia hejianensis</name>
    <dbReference type="NCBI Taxonomy" id="2763667"/>
    <lineage>
        <taxon>Bacteria</taxon>
        <taxon>Bacillati</taxon>
        <taxon>Bacillota</taxon>
        <taxon>Clostridia</taxon>
        <taxon>Lachnospirales</taxon>
        <taxon>Lachnospiraceae</taxon>
        <taxon>Wansuia</taxon>
    </lineage>
</organism>
<keyword evidence="2" id="KW-0170">Cobalt</keyword>
<reference evidence="5 6" key="1">
    <citation type="submission" date="2020-08" db="EMBL/GenBank/DDBJ databases">
        <authorList>
            <person name="Liu C."/>
            <person name="Sun Q."/>
        </authorList>
    </citation>
    <scope>NUCLEOTIDE SEQUENCE [LARGE SCALE GENOMIC DNA]</scope>
    <source>
        <strain evidence="5 6">NSJ-29</strain>
    </source>
</reference>
<keyword evidence="6" id="KW-1185">Reference proteome</keyword>
<evidence type="ECO:0000313" key="5">
    <source>
        <dbReference type="EMBL" id="QNM09920.1"/>
    </source>
</evidence>
<dbReference type="GO" id="GO:0050667">
    <property type="term" value="P:homocysteine metabolic process"/>
    <property type="evidence" value="ECO:0007669"/>
    <property type="project" value="TreeGrafter"/>
</dbReference>
<dbReference type="InterPro" id="IPR003759">
    <property type="entry name" value="Cbl-bd_cap"/>
</dbReference>
<dbReference type="InterPro" id="IPR036724">
    <property type="entry name" value="Cobalamin-bd_sf"/>
</dbReference>
<evidence type="ECO:0000313" key="6">
    <source>
        <dbReference type="Proteomes" id="UP000515860"/>
    </source>
</evidence>
<accession>A0A7G9GGI8</accession>
<evidence type="ECO:0000256" key="2">
    <source>
        <dbReference type="ARBA" id="ARBA00023285"/>
    </source>
</evidence>
<gene>
    <name evidence="5" type="ORF">H9Q79_06465</name>
</gene>
<feature type="domain" description="B12-binding N-terminal" evidence="4">
    <location>
        <begin position="1"/>
        <end position="88"/>
    </location>
</feature>
<dbReference type="SUPFAM" id="SSF52242">
    <property type="entry name" value="Cobalamin (vitamin B12)-binding domain"/>
    <property type="match status" value="1"/>
</dbReference>
<proteinExistence type="predicted"/>
<dbReference type="Pfam" id="PF02607">
    <property type="entry name" value="B12-binding_2"/>
    <property type="match status" value="1"/>
</dbReference>
<dbReference type="PROSITE" id="PS51337">
    <property type="entry name" value="B12_BINDING_NTER"/>
    <property type="match status" value="1"/>
</dbReference>
<dbReference type="PANTHER" id="PTHR45833:SF1">
    <property type="entry name" value="METHIONINE SYNTHASE"/>
    <property type="match status" value="1"/>
</dbReference>